<organism evidence="1 2">
    <name type="scientific">Halorussus limi</name>
    <dbReference type="NCBI Taxonomy" id="2938695"/>
    <lineage>
        <taxon>Archaea</taxon>
        <taxon>Methanobacteriati</taxon>
        <taxon>Methanobacteriota</taxon>
        <taxon>Stenosarchaea group</taxon>
        <taxon>Halobacteria</taxon>
        <taxon>Halobacteriales</taxon>
        <taxon>Haladaptataceae</taxon>
        <taxon>Halorussus</taxon>
    </lineage>
</organism>
<sequence length="187" mass="20946">MTIEDRLRGDPEPVSPERVMRYWLGQEVEDEDGAPNPDAIGTEPALREELFERKPIAEHVFTPEPADWYLADLSEDALRDLRVVVGEPEQGWRALTDDDRIESIAERIHETDDVDALGSETGKDLREVVELADAIDREGPQGRLVVVEEGDDPAYVADGNHRAVAHVLHLLRGGEFEGQEAYLGVRE</sequence>
<dbReference type="AlphaFoldDB" id="A0A8U0HQM1"/>
<protein>
    <submittedName>
        <fullName evidence="1">Uncharacterized protein</fullName>
    </submittedName>
</protein>
<dbReference type="RefSeq" id="WP_248649094.1">
    <property type="nucleotide sequence ID" value="NZ_CP096659.1"/>
</dbReference>
<dbReference type="Proteomes" id="UP000830729">
    <property type="component" value="Chromosome"/>
</dbReference>
<gene>
    <name evidence="1" type="ORF">M0R89_10790</name>
</gene>
<name>A0A8U0HQM1_9EURY</name>
<evidence type="ECO:0000313" key="2">
    <source>
        <dbReference type="Proteomes" id="UP000830729"/>
    </source>
</evidence>
<proteinExistence type="predicted"/>
<keyword evidence="2" id="KW-1185">Reference proteome</keyword>
<reference evidence="1 2" key="1">
    <citation type="submission" date="2022-04" db="EMBL/GenBank/DDBJ databases">
        <title>Diverse halophilic archaea isolated from saline environments.</title>
        <authorList>
            <person name="Cui H.-L."/>
        </authorList>
    </citation>
    <scope>NUCLEOTIDE SEQUENCE [LARGE SCALE GENOMIC DNA]</scope>
    <source>
        <strain evidence="1 2">XZYJT49</strain>
    </source>
</reference>
<evidence type="ECO:0000313" key="1">
    <source>
        <dbReference type="EMBL" id="UPV73036.1"/>
    </source>
</evidence>
<dbReference type="EMBL" id="CP096659">
    <property type="protein sequence ID" value="UPV73036.1"/>
    <property type="molecule type" value="Genomic_DNA"/>
</dbReference>
<accession>A0A8U0HQM1</accession>
<dbReference type="GeneID" id="72185691"/>
<dbReference type="KEGG" id="halx:M0R89_10790"/>